<name>A0A2G9I4B8_9LAMI</name>
<dbReference type="OrthoDB" id="913969at2759"/>
<organism evidence="1 2">
    <name type="scientific">Handroanthus impetiginosus</name>
    <dbReference type="NCBI Taxonomy" id="429701"/>
    <lineage>
        <taxon>Eukaryota</taxon>
        <taxon>Viridiplantae</taxon>
        <taxon>Streptophyta</taxon>
        <taxon>Embryophyta</taxon>
        <taxon>Tracheophyta</taxon>
        <taxon>Spermatophyta</taxon>
        <taxon>Magnoliopsida</taxon>
        <taxon>eudicotyledons</taxon>
        <taxon>Gunneridae</taxon>
        <taxon>Pentapetalae</taxon>
        <taxon>asterids</taxon>
        <taxon>lamiids</taxon>
        <taxon>Lamiales</taxon>
        <taxon>Bignoniaceae</taxon>
        <taxon>Crescentiina</taxon>
        <taxon>Tabebuia alliance</taxon>
        <taxon>Handroanthus</taxon>
    </lineage>
</organism>
<keyword evidence="2" id="KW-1185">Reference proteome</keyword>
<dbReference type="EMBL" id="NKXS01000388">
    <property type="protein sequence ID" value="PIN24608.1"/>
    <property type="molecule type" value="Genomic_DNA"/>
</dbReference>
<protein>
    <submittedName>
        <fullName evidence="1">Uncharacterized protein</fullName>
    </submittedName>
</protein>
<gene>
    <name evidence="1" type="ORF">CDL12_02659</name>
</gene>
<dbReference type="STRING" id="429701.A0A2G9I4B8"/>
<evidence type="ECO:0000313" key="2">
    <source>
        <dbReference type="Proteomes" id="UP000231279"/>
    </source>
</evidence>
<accession>A0A2G9I4B8</accession>
<dbReference type="Proteomes" id="UP000231279">
    <property type="component" value="Unassembled WGS sequence"/>
</dbReference>
<reference evidence="2" key="1">
    <citation type="journal article" date="2018" name="Gigascience">
        <title>Genome assembly of the Pink Ipe (Handroanthus impetiginosus, Bignoniaceae), a highly valued, ecologically keystone Neotropical timber forest tree.</title>
        <authorList>
            <person name="Silva-Junior O.B."/>
            <person name="Grattapaglia D."/>
            <person name="Novaes E."/>
            <person name="Collevatti R.G."/>
        </authorList>
    </citation>
    <scope>NUCLEOTIDE SEQUENCE [LARGE SCALE GENOMIC DNA]</scope>
    <source>
        <strain evidence="2">cv. UFG-1</strain>
    </source>
</reference>
<sequence>MFIKTKISASIRGSVDLHDKVRDLLKAIDDQFVSSKKALVSTLIMKFSSLRLTTVRDVLHYILNTLPQQYGLFKISYNTHKDKWLINELMTMCVQEEKWLVMELGKSAMLATQGKKKVQANKKVKGKIPVQNDIKKEPKCHFRKKK</sequence>
<evidence type="ECO:0000313" key="1">
    <source>
        <dbReference type="EMBL" id="PIN24608.1"/>
    </source>
</evidence>
<comment type="caution">
    <text evidence="1">The sequence shown here is derived from an EMBL/GenBank/DDBJ whole genome shotgun (WGS) entry which is preliminary data.</text>
</comment>
<dbReference type="AlphaFoldDB" id="A0A2G9I4B8"/>
<proteinExistence type="predicted"/>